<feature type="region of interest" description="Disordered" evidence="1">
    <location>
        <begin position="63"/>
        <end position="85"/>
    </location>
</feature>
<feature type="transmembrane region" description="Helical" evidence="2">
    <location>
        <begin position="12"/>
        <end position="31"/>
    </location>
</feature>
<comment type="caution">
    <text evidence="3">The sequence shown here is derived from an EMBL/GenBank/DDBJ whole genome shotgun (WGS) entry which is preliminary data.</text>
</comment>
<evidence type="ECO:0000313" key="4">
    <source>
        <dbReference type="Proteomes" id="UP000248553"/>
    </source>
</evidence>
<accession>A0A328BBW4</accession>
<name>A0A328BBW4_9BACT</name>
<feature type="compositionally biased region" description="Low complexity" evidence="1">
    <location>
        <begin position="64"/>
        <end position="76"/>
    </location>
</feature>
<proteinExistence type="predicted"/>
<organism evidence="3 4">
    <name type="scientific">Hymenobacter edaphi</name>
    <dbReference type="NCBI Taxonomy" id="2211146"/>
    <lineage>
        <taxon>Bacteria</taxon>
        <taxon>Pseudomonadati</taxon>
        <taxon>Bacteroidota</taxon>
        <taxon>Cytophagia</taxon>
        <taxon>Cytophagales</taxon>
        <taxon>Hymenobacteraceae</taxon>
        <taxon>Hymenobacter</taxon>
    </lineage>
</organism>
<feature type="transmembrane region" description="Helical" evidence="2">
    <location>
        <begin position="37"/>
        <end position="56"/>
    </location>
</feature>
<evidence type="ECO:0000256" key="1">
    <source>
        <dbReference type="SAM" id="MobiDB-lite"/>
    </source>
</evidence>
<gene>
    <name evidence="3" type="ORF">DLM85_17520</name>
</gene>
<keyword evidence="4" id="KW-1185">Reference proteome</keyword>
<evidence type="ECO:0000313" key="3">
    <source>
        <dbReference type="EMBL" id="RAK64497.1"/>
    </source>
</evidence>
<keyword evidence="2" id="KW-1133">Transmembrane helix</keyword>
<protein>
    <submittedName>
        <fullName evidence="3">Uncharacterized protein</fullName>
    </submittedName>
</protein>
<reference evidence="4" key="1">
    <citation type="submission" date="2018-05" db="EMBL/GenBank/DDBJ databases">
        <authorList>
            <person name="Nie L."/>
        </authorList>
    </citation>
    <scope>NUCLEOTIDE SEQUENCE [LARGE SCALE GENOMIC DNA]</scope>
    <source>
        <strain evidence="4">NL</strain>
    </source>
</reference>
<sequence length="85" mass="9605">MKFPAFDRDLARTVLFSVAVVLVVIGIYQSILQNSVLRNYELFMLAIICLLLYRYLRLPEKADSPAAPAKAQPARKPAGKAKKRR</sequence>
<evidence type="ECO:0000256" key="2">
    <source>
        <dbReference type="SAM" id="Phobius"/>
    </source>
</evidence>
<keyword evidence="2" id="KW-0472">Membrane</keyword>
<dbReference type="EMBL" id="QHKM01000006">
    <property type="protein sequence ID" value="RAK64497.1"/>
    <property type="molecule type" value="Genomic_DNA"/>
</dbReference>
<dbReference type="AlphaFoldDB" id="A0A328BBW4"/>
<dbReference type="Proteomes" id="UP000248553">
    <property type="component" value="Unassembled WGS sequence"/>
</dbReference>
<dbReference type="RefSeq" id="WP_111479426.1">
    <property type="nucleotide sequence ID" value="NZ_QHKM01000006.1"/>
</dbReference>
<keyword evidence="2" id="KW-0812">Transmembrane</keyword>